<reference evidence="2" key="1">
    <citation type="submission" date="2023-10" db="EMBL/GenBank/DDBJ databases">
        <authorList>
            <person name="Chen Y."/>
            <person name="Shah S."/>
            <person name="Dougan E. K."/>
            <person name="Thang M."/>
            <person name="Chan C."/>
        </authorList>
    </citation>
    <scope>NUCLEOTIDE SEQUENCE [LARGE SCALE GENOMIC DNA]</scope>
</reference>
<feature type="compositionally biased region" description="Basic and acidic residues" evidence="1">
    <location>
        <begin position="35"/>
        <end position="44"/>
    </location>
</feature>
<evidence type="ECO:0000313" key="2">
    <source>
        <dbReference type="EMBL" id="CAK0866554.1"/>
    </source>
</evidence>
<feature type="compositionally biased region" description="Low complexity" evidence="1">
    <location>
        <begin position="25"/>
        <end position="34"/>
    </location>
</feature>
<evidence type="ECO:0000313" key="3">
    <source>
        <dbReference type="Proteomes" id="UP001189429"/>
    </source>
</evidence>
<proteinExistence type="predicted"/>
<name>A0ABN9V1C8_9DINO</name>
<feature type="compositionally biased region" description="Basic and acidic residues" evidence="1">
    <location>
        <begin position="8"/>
        <end position="18"/>
    </location>
</feature>
<evidence type="ECO:0000256" key="1">
    <source>
        <dbReference type="SAM" id="MobiDB-lite"/>
    </source>
</evidence>
<sequence>MSHSGGGGERRRRDEEAARQPTPAGPAGAAPPGGESRRKEKMGEDASSGLWLQVEPVPYRRLQTSDAVMFHEAGHWSSQIRSALNEAAQRTGTGVWSRDLASHGPSRTSAEDLPW</sequence>
<comment type="caution">
    <text evidence="2">The sequence shown here is derived from an EMBL/GenBank/DDBJ whole genome shotgun (WGS) entry which is preliminary data.</text>
</comment>
<keyword evidence="3" id="KW-1185">Reference proteome</keyword>
<protein>
    <submittedName>
        <fullName evidence="2">Uncharacterized protein</fullName>
    </submittedName>
</protein>
<dbReference type="EMBL" id="CAUYUJ010016549">
    <property type="protein sequence ID" value="CAK0866554.1"/>
    <property type="molecule type" value="Genomic_DNA"/>
</dbReference>
<accession>A0ABN9V1C8</accession>
<feature type="region of interest" description="Disordered" evidence="1">
    <location>
        <begin position="91"/>
        <end position="115"/>
    </location>
</feature>
<organism evidence="2 3">
    <name type="scientific">Prorocentrum cordatum</name>
    <dbReference type="NCBI Taxonomy" id="2364126"/>
    <lineage>
        <taxon>Eukaryota</taxon>
        <taxon>Sar</taxon>
        <taxon>Alveolata</taxon>
        <taxon>Dinophyceae</taxon>
        <taxon>Prorocentrales</taxon>
        <taxon>Prorocentraceae</taxon>
        <taxon>Prorocentrum</taxon>
    </lineage>
</organism>
<gene>
    <name evidence="2" type="ORF">PCOR1329_LOCUS53712</name>
</gene>
<dbReference type="Proteomes" id="UP001189429">
    <property type="component" value="Unassembled WGS sequence"/>
</dbReference>
<feature type="region of interest" description="Disordered" evidence="1">
    <location>
        <begin position="1"/>
        <end position="52"/>
    </location>
</feature>